<reference evidence="3" key="1">
    <citation type="journal article" date="2019" name="Int. J. Syst. Evol. Microbiol.">
        <title>The Global Catalogue of Microorganisms (GCM) 10K type strain sequencing project: providing services to taxonomists for standard genome sequencing and annotation.</title>
        <authorList>
            <consortium name="The Broad Institute Genomics Platform"/>
            <consortium name="The Broad Institute Genome Sequencing Center for Infectious Disease"/>
            <person name="Wu L."/>
            <person name="Ma J."/>
        </authorList>
    </citation>
    <scope>NUCLEOTIDE SEQUENCE [LARGE SCALE GENOMIC DNA]</scope>
    <source>
        <strain evidence="3">CGMCC 1.12859</strain>
    </source>
</reference>
<name>A0ABW2FSR7_9ACTN</name>
<evidence type="ECO:0000313" key="3">
    <source>
        <dbReference type="Proteomes" id="UP001596435"/>
    </source>
</evidence>
<sequence length="112" mass="12240">MSAALSTRAVPSAGQPAAPPRPARAKRTARPVRPVRRSGPPAVQPLPAGLPRDWYIDHNRRLKAMRLAVVLLDSGIYRPEQATNRRIRAMAVRVGIHRPSAATCRAVRSLLV</sequence>
<organism evidence="2 3">
    <name type="scientific">Kitasatospora paranensis</name>
    <dbReference type="NCBI Taxonomy" id="258053"/>
    <lineage>
        <taxon>Bacteria</taxon>
        <taxon>Bacillati</taxon>
        <taxon>Actinomycetota</taxon>
        <taxon>Actinomycetes</taxon>
        <taxon>Kitasatosporales</taxon>
        <taxon>Streptomycetaceae</taxon>
        <taxon>Kitasatospora</taxon>
    </lineage>
</organism>
<protein>
    <submittedName>
        <fullName evidence="2">Uncharacterized protein</fullName>
    </submittedName>
</protein>
<feature type="compositionally biased region" description="Basic residues" evidence="1">
    <location>
        <begin position="23"/>
        <end position="36"/>
    </location>
</feature>
<evidence type="ECO:0000256" key="1">
    <source>
        <dbReference type="SAM" id="MobiDB-lite"/>
    </source>
</evidence>
<accession>A0ABW2FSR7</accession>
<feature type="region of interest" description="Disordered" evidence="1">
    <location>
        <begin position="1"/>
        <end position="50"/>
    </location>
</feature>
<dbReference type="EMBL" id="JBHTAJ010000018">
    <property type="protein sequence ID" value="MFC7180319.1"/>
    <property type="molecule type" value="Genomic_DNA"/>
</dbReference>
<dbReference type="RefSeq" id="WP_345705026.1">
    <property type="nucleotide sequence ID" value="NZ_BAABKV010000001.1"/>
</dbReference>
<proteinExistence type="predicted"/>
<comment type="caution">
    <text evidence="2">The sequence shown here is derived from an EMBL/GenBank/DDBJ whole genome shotgun (WGS) entry which is preliminary data.</text>
</comment>
<dbReference type="Proteomes" id="UP001596435">
    <property type="component" value="Unassembled WGS sequence"/>
</dbReference>
<evidence type="ECO:0000313" key="2">
    <source>
        <dbReference type="EMBL" id="MFC7180319.1"/>
    </source>
</evidence>
<gene>
    <name evidence="2" type="ORF">ACFQMG_12215</name>
</gene>
<keyword evidence="3" id="KW-1185">Reference proteome</keyword>